<evidence type="ECO:0000313" key="1">
    <source>
        <dbReference type="EMBL" id="KAK2081658.1"/>
    </source>
</evidence>
<accession>A0ABQ9TA79</accession>
<proteinExistence type="predicted"/>
<organism evidence="1 2">
    <name type="scientific">Saguinus oedipus</name>
    <name type="common">Cotton-top tamarin</name>
    <name type="synonym">Oedipomidas oedipus</name>
    <dbReference type="NCBI Taxonomy" id="9490"/>
    <lineage>
        <taxon>Eukaryota</taxon>
        <taxon>Metazoa</taxon>
        <taxon>Chordata</taxon>
        <taxon>Craniata</taxon>
        <taxon>Vertebrata</taxon>
        <taxon>Euteleostomi</taxon>
        <taxon>Mammalia</taxon>
        <taxon>Eutheria</taxon>
        <taxon>Euarchontoglires</taxon>
        <taxon>Primates</taxon>
        <taxon>Haplorrhini</taxon>
        <taxon>Platyrrhini</taxon>
        <taxon>Cebidae</taxon>
        <taxon>Callitrichinae</taxon>
        <taxon>Saguinus</taxon>
    </lineage>
</organism>
<protein>
    <submittedName>
        <fullName evidence="1">Uncharacterized protein</fullName>
    </submittedName>
</protein>
<dbReference type="Proteomes" id="UP001266305">
    <property type="component" value="Unassembled WGS sequence"/>
</dbReference>
<dbReference type="EMBL" id="JASSZA010000159">
    <property type="protein sequence ID" value="KAK2081658.1"/>
    <property type="molecule type" value="Genomic_DNA"/>
</dbReference>
<gene>
    <name evidence="1" type="ORF">P7K49_039769</name>
</gene>
<name>A0ABQ9TA79_SAGOE</name>
<keyword evidence="2" id="KW-1185">Reference proteome</keyword>
<evidence type="ECO:0000313" key="2">
    <source>
        <dbReference type="Proteomes" id="UP001266305"/>
    </source>
</evidence>
<comment type="caution">
    <text evidence="1">The sequence shown here is derived from an EMBL/GenBank/DDBJ whole genome shotgun (WGS) entry which is preliminary data.</text>
</comment>
<reference evidence="1 2" key="1">
    <citation type="submission" date="2023-05" db="EMBL/GenBank/DDBJ databases">
        <title>B98-5 Cell Line De Novo Hybrid Assembly: An Optical Mapping Approach.</title>
        <authorList>
            <person name="Kananen K."/>
            <person name="Auerbach J.A."/>
            <person name="Kautto E."/>
            <person name="Blachly J.S."/>
        </authorList>
    </citation>
    <scope>NUCLEOTIDE SEQUENCE [LARGE SCALE GENOMIC DNA]</scope>
    <source>
        <strain evidence="1">B95-8</strain>
        <tissue evidence="1">Cell line</tissue>
    </source>
</reference>
<sequence>MLPVLCPTVVGSALMPWDLPCGSGLHPAIMGSSLLPSVIPCSPDDMGVVRTAVVIVAHLCIGGVSLLWQVASAMAGCASNGSVPQ</sequence>